<dbReference type="EMBL" id="MFUY01000011">
    <property type="protein sequence ID" value="OGI86229.1"/>
    <property type="molecule type" value="Genomic_DNA"/>
</dbReference>
<dbReference type="SUPFAM" id="SSF46785">
    <property type="entry name" value="Winged helix' DNA-binding domain"/>
    <property type="match status" value="1"/>
</dbReference>
<proteinExistence type="predicted"/>
<protein>
    <recommendedName>
        <fullName evidence="1">Transcription regulator TrmB N-terminal domain-containing protein</fullName>
    </recommendedName>
</protein>
<evidence type="ECO:0000313" key="3">
    <source>
        <dbReference type="Proteomes" id="UP000176187"/>
    </source>
</evidence>
<sequence>MIRSEQQEHIHLEQLLIEIGLSRKEAGVYIALLLLGHGTVSQISRRANINRTTGYDILDSLSAKGLVSISGKEPKQEYSAESPENLNKFIYEEIKTKTEALRKTEEIIPELKSIHNIKERPKVFFYEGKEGLKKVYEDTLTSTETIRAYATVEHVYEILPGYFPDYYKRRAKKGIFLRGIGPKTEGNLELIKNNAEEKRETALIPPDKYSFSPEINIYNNKVMIASWREQLGIIIESTEIADAMKVIYELAWTEAKRLDKEN</sequence>
<evidence type="ECO:0000259" key="1">
    <source>
        <dbReference type="Pfam" id="PF01978"/>
    </source>
</evidence>
<dbReference type="Proteomes" id="UP000176187">
    <property type="component" value="Unassembled WGS sequence"/>
</dbReference>
<accession>A0A1F6WWH4</accession>
<dbReference type="Gene3D" id="1.10.10.10">
    <property type="entry name" value="Winged helix-like DNA-binding domain superfamily/Winged helix DNA-binding domain"/>
    <property type="match status" value="1"/>
</dbReference>
<dbReference type="STRING" id="1801774.A3A05_00480"/>
<evidence type="ECO:0000313" key="2">
    <source>
        <dbReference type="EMBL" id="OGI86229.1"/>
    </source>
</evidence>
<dbReference type="InterPro" id="IPR036388">
    <property type="entry name" value="WH-like_DNA-bd_sf"/>
</dbReference>
<dbReference type="InterPro" id="IPR036390">
    <property type="entry name" value="WH_DNA-bd_sf"/>
</dbReference>
<feature type="domain" description="Transcription regulator TrmB N-terminal" evidence="1">
    <location>
        <begin position="18"/>
        <end position="84"/>
    </location>
</feature>
<comment type="caution">
    <text evidence="2">The sequence shown here is derived from an EMBL/GenBank/DDBJ whole genome shotgun (WGS) entry which is preliminary data.</text>
</comment>
<name>A0A1F6WWH4_9BACT</name>
<dbReference type="InterPro" id="IPR051797">
    <property type="entry name" value="TrmB-like"/>
</dbReference>
<dbReference type="AlphaFoldDB" id="A0A1F6WWH4"/>
<organism evidence="2 3">
    <name type="scientific">Candidatus Nomurabacteria bacterium RIFCSPLOWO2_01_FULL_41_12</name>
    <dbReference type="NCBI Taxonomy" id="1801774"/>
    <lineage>
        <taxon>Bacteria</taxon>
        <taxon>Candidatus Nomuraibacteriota</taxon>
    </lineage>
</organism>
<gene>
    <name evidence="2" type="ORF">A3A05_00480</name>
</gene>
<dbReference type="Pfam" id="PF01978">
    <property type="entry name" value="TrmB"/>
    <property type="match status" value="1"/>
</dbReference>
<dbReference type="PANTHER" id="PTHR34293">
    <property type="entry name" value="HTH-TYPE TRANSCRIPTIONAL REGULATOR TRMBL2"/>
    <property type="match status" value="1"/>
</dbReference>
<dbReference type="PANTHER" id="PTHR34293:SF1">
    <property type="entry name" value="HTH-TYPE TRANSCRIPTIONAL REGULATOR TRMBL2"/>
    <property type="match status" value="1"/>
</dbReference>
<dbReference type="InterPro" id="IPR002831">
    <property type="entry name" value="Tscrpt_reg_TrmB_N"/>
</dbReference>
<reference evidence="2 3" key="1">
    <citation type="journal article" date="2016" name="Nat. Commun.">
        <title>Thousands of microbial genomes shed light on interconnected biogeochemical processes in an aquifer system.</title>
        <authorList>
            <person name="Anantharaman K."/>
            <person name="Brown C.T."/>
            <person name="Hug L.A."/>
            <person name="Sharon I."/>
            <person name="Castelle C.J."/>
            <person name="Probst A.J."/>
            <person name="Thomas B.C."/>
            <person name="Singh A."/>
            <person name="Wilkins M.J."/>
            <person name="Karaoz U."/>
            <person name="Brodie E.L."/>
            <person name="Williams K.H."/>
            <person name="Hubbard S.S."/>
            <person name="Banfield J.F."/>
        </authorList>
    </citation>
    <scope>NUCLEOTIDE SEQUENCE [LARGE SCALE GENOMIC DNA]</scope>
</reference>